<dbReference type="Pfam" id="PF00391">
    <property type="entry name" value="PEP-utilizers"/>
    <property type="match status" value="1"/>
</dbReference>
<evidence type="ECO:0000313" key="5">
    <source>
        <dbReference type="EMBL" id="OHA17683.1"/>
    </source>
</evidence>
<gene>
    <name evidence="5" type="ORF">A2664_03640</name>
</gene>
<reference evidence="5 6" key="1">
    <citation type="journal article" date="2016" name="Nat. Commun.">
        <title>Thousands of microbial genomes shed light on interconnected biogeochemical processes in an aquifer system.</title>
        <authorList>
            <person name="Anantharaman K."/>
            <person name="Brown C.T."/>
            <person name="Hug L.A."/>
            <person name="Sharon I."/>
            <person name="Castelle C.J."/>
            <person name="Probst A.J."/>
            <person name="Thomas B.C."/>
            <person name="Singh A."/>
            <person name="Wilkins M.J."/>
            <person name="Karaoz U."/>
            <person name="Brodie E.L."/>
            <person name="Williams K.H."/>
            <person name="Hubbard S.S."/>
            <person name="Banfield J.F."/>
        </authorList>
    </citation>
    <scope>NUCLEOTIDE SEQUENCE [LARGE SCALE GENOMIC DNA]</scope>
</reference>
<evidence type="ECO:0000256" key="2">
    <source>
        <dbReference type="ARBA" id="ARBA00022741"/>
    </source>
</evidence>
<dbReference type="InterPro" id="IPR006319">
    <property type="entry name" value="PEP_synth"/>
</dbReference>
<dbReference type="STRING" id="1802301.A2664_03640"/>
<organism evidence="5 6">
    <name type="scientific">Candidatus Taylorbacteria bacterium RIFCSPHIGHO2_01_FULL_46_22b</name>
    <dbReference type="NCBI Taxonomy" id="1802301"/>
    <lineage>
        <taxon>Bacteria</taxon>
        <taxon>Candidatus Tayloriibacteriota</taxon>
    </lineage>
</organism>
<sequence length="491" mass="55301">MIQTFSSYKSFTSEELEKIELSPEGGRACYTFFEYFICEQVSHTHPTYPHKIGISVISKNHLTKFYLFPPQGQTLEDFLGFYIDRYLKSSKHLEKMETHLSRLRVFARKTFTRESRDYSSEELKTLLKSYMDLYWNMMVCAGNLRMIDRAVIEKLRTLFRGVSDVDTALAIAALPIKCPFNAEERLAILDVSVGVARGTLVKGTTKYQKKVQKLVDSYAWSEMGYFDEPPKVFADYEKEILDFAGKDPELALVAMKNQIAEEEHSQARLLEGLDKKGKAIVQVASWATYLKDYYKCAINELEYRGEWVLAEIAKKSGVSLEYIKDLVPDEIFALLDGKKPDEGFVKERVRQNVCIGAPDGKLVFLTGDDAEKFIAEHASIAFSSQKEFKGRVASRGNARGIARVVLEKKDFGKLRDGDILVVTNTSPDFVSIIKKSGAVVAEEGGLTAHVSVVSREFGIPCVVGIENATEIFKDGDQLEVDAERGVVRKLS</sequence>
<dbReference type="EMBL" id="MHRF01000013">
    <property type="protein sequence ID" value="OHA17683.1"/>
    <property type="molecule type" value="Genomic_DNA"/>
</dbReference>
<protein>
    <recommendedName>
        <fullName evidence="4">PEP-utilising enzyme mobile domain-containing protein</fullName>
    </recommendedName>
</protein>
<dbReference type="InterPro" id="IPR036637">
    <property type="entry name" value="Phosphohistidine_dom_sf"/>
</dbReference>
<dbReference type="GO" id="GO:0005524">
    <property type="term" value="F:ATP binding"/>
    <property type="evidence" value="ECO:0007669"/>
    <property type="project" value="UniProtKB-KW"/>
</dbReference>
<dbReference type="AlphaFoldDB" id="A0A1G2M1J4"/>
<dbReference type="GO" id="GO:0008986">
    <property type="term" value="F:pyruvate, water dikinase activity"/>
    <property type="evidence" value="ECO:0007669"/>
    <property type="project" value="InterPro"/>
</dbReference>
<proteinExistence type="inferred from homology"/>
<dbReference type="Gene3D" id="3.50.30.10">
    <property type="entry name" value="Phosphohistidine domain"/>
    <property type="match status" value="1"/>
</dbReference>
<dbReference type="InterPro" id="IPR008279">
    <property type="entry name" value="PEP-util_enz_mobile_dom"/>
</dbReference>
<comment type="caution">
    <text evidence="5">The sequence shown here is derived from an EMBL/GenBank/DDBJ whole genome shotgun (WGS) entry which is preliminary data.</text>
</comment>
<dbReference type="PANTHER" id="PTHR43030:SF1">
    <property type="entry name" value="PHOSPHOENOLPYRUVATE SYNTHASE"/>
    <property type="match status" value="1"/>
</dbReference>
<keyword evidence="3" id="KW-0067">ATP-binding</keyword>
<keyword evidence="2" id="KW-0547">Nucleotide-binding</keyword>
<dbReference type="SUPFAM" id="SSF52009">
    <property type="entry name" value="Phosphohistidine domain"/>
    <property type="match status" value="1"/>
</dbReference>
<name>A0A1G2M1J4_9BACT</name>
<feature type="domain" description="PEP-utilising enzyme mobile" evidence="4">
    <location>
        <begin position="415"/>
        <end position="485"/>
    </location>
</feature>
<evidence type="ECO:0000256" key="3">
    <source>
        <dbReference type="ARBA" id="ARBA00022840"/>
    </source>
</evidence>
<evidence type="ECO:0000259" key="4">
    <source>
        <dbReference type="Pfam" id="PF00391"/>
    </source>
</evidence>
<evidence type="ECO:0000313" key="6">
    <source>
        <dbReference type="Proteomes" id="UP000178873"/>
    </source>
</evidence>
<dbReference type="Proteomes" id="UP000178873">
    <property type="component" value="Unassembled WGS sequence"/>
</dbReference>
<comment type="similarity">
    <text evidence="1">Belongs to the PEP-utilizing enzyme family.</text>
</comment>
<accession>A0A1G2M1J4</accession>
<evidence type="ECO:0000256" key="1">
    <source>
        <dbReference type="ARBA" id="ARBA00007837"/>
    </source>
</evidence>
<dbReference type="PANTHER" id="PTHR43030">
    <property type="entry name" value="PHOSPHOENOLPYRUVATE SYNTHASE"/>
    <property type="match status" value="1"/>
</dbReference>